<evidence type="ECO:0000256" key="8">
    <source>
        <dbReference type="SAM" id="Phobius"/>
    </source>
</evidence>
<dbReference type="EMBL" id="HBNS01038905">
    <property type="protein sequence ID" value="CAE4636546.1"/>
    <property type="molecule type" value="Transcribed_RNA"/>
</dbReference>
<evidence type="ECO:0000313" key="11">
    <source>
        <dbReference type="EMBL" id="CAE4636546.1"/>
    </source>
</evidence>
<dbReference type="InterPro" id="IPR044851">
    <property type="entry name" value="Wax_synthase"/>
</dbReference>
<feature type="transmembrane region" description="Helical" evidence="8">
    <location>
        <begin position="241"/>
        <end position="265"/>
    </location>
</feature>
<keyword evidence="6 8" id="KW-1133">Transmembrane helix</keyword>
<gene>
    <name evidence="10" type="ORF">DBRI00130_LOCUS30346</name>
    <name evidence="11" type="ORF">DBRI00130_LOCUS30349</name>
</gene>
<evidence type="ECO:0000256" key="5">
    <source>
        <dbReference type="ARBA" id="ARBA00022692"/>
    </source>
</evidence>
<dbReference type="GO" id="GO:0006629">
    <property type="term" value="P:lipid metabolic process"/>
    <property type="evidence" value="ECO:0007669"/>
    <property type="project" value="InterPro"/>
</dbReference>
<dbReference type="InterPro" id="IPR032805">
    <property type="entry name" value="Wax_synthase_dom"/>
</dbReference>
<name>A0A6V2KI67_9STRA</name>
<evidence type="ECO:0000313" key="10">
    <source>
        <dbReference type="EMBL" id="CAE4636540.1"/>
    </source>
</evidence>
<keyword evidence="5 8" id="KW-0812">Transmembrane</keyword>
<feature type="transmembrane region" description="Helical" evidence="8">
    <location>
        <begin position="54"/>
        <end position="81"/>
    </location>
</feature>
<dbReference type="GO" id="GO:0016020">
    <property type="term" value="C:membrane"/>
    <property type="evidence" value="ECO:0007669"/>
    <property type="project" value="UniProtKB-SubCell"/>
</dbReference>
<protein>
    <recommendedName>
        <fullName evidence="9">Wax synthase domain-containing protein</fullName>
    </recommendedName>
</protein>
<keyword evidence="4" id="KW-0808">Transferase</keyword>
<accession>A0A6V2KI67</accession>
<dbReference type="PANTHER" id="PTHR31595">
    <property type="entry name" value="LONG-CHAIN-ALCOHOL O-FATTY-ACYLTRANSFERASE 3-RELATED"/>
    <property type="match status" value="1"/>
</dbReference>
<feature type="transmembrane region" description="Helical" evidence="8">
    <location>
        <begin position="190"/>
        <end position="210"/>
    </location>
</feature>
<feature type="transmembrane region" description="Helical" evidence="8">
    <location>
        <begin position="93"/>
        <end position="114"/>
    </location>
</feature>
<dbReference type="EMBL" id="HBNS01038902">
    <property type="protein sequence ID" value="CAE4636540.1"/>
    <property type="molecule type" value="Transcribed_RNA"/>
</dbReference>
<feature type="domain" description="Wax synthase" evidence="9">
    <location>
        <begin position="273"/>
        <end position="338"/>
    </location>
</feature>
<evidence type="ECO:0000256" key="6">
    <source>
        <dbReference type="ARBA" id="ARBA00022989"/>
    </source>
</evidence>
<evidence type="ECO:0000256" key="2">
    <source>
        <dbReference type="ARBA" id="ARBA00005179"/>
    </source>
</evidence>
<dbReference type="Pfam" id="PF13813">
    <property type="entry name" value="MBOAT_2"/>
    <property type="match status" value="1"/>
</dbReference>
<evidence type="ECO:0000256" key="3">
    <source>
        <dbReference type="ARBA" id="ARBA00007282"/>
    </source>
</evidence>
<evidence type="ECO:0000256" key="4">
    <source>
        <dbReference type="ARBA" id="ARBA00022679"/>
    </source>
</evidence>
<sequence length="439" mass="49205">MASILSLIQSIAASKSEPLMKFDVPNTTFGDAFFAQSGIRIEGTYGISSPSLQFWFGCTLVMVMDVIFGLMISSILYYYVLPTNLKQTSISKSNIYVLGFGVIIPCCYLLPYAVIDATGIQNSVVRFTLSAPMVFYAFRCVEAMCGFVPPVVTSSPLDYAIYYATPTEFMFDRKSGQRVMATLHDIRRSLIGATKTLITNLILMSLFSSYNYEPFQSMNAREESLSSIRDYLDMKHLGNCFITAMMFQQLVGLFGSVAALVIQITTGYRAVESMRNPVMEATSPSDFWGRRWNVAVHGALKRGVFKPVRKFSSSFVAALMAFIASGLFHEYLVHLTGMYNKEPRVADDIFCKALNTDYKPQLGSNMAFFVWNGVIMVVEKLLGRNRVMQSFGSTLPRFMVVFLTIMTALPLAHWFGNPYIKRGLLCDFQEGYLFVTKIA</sequence>
<proteinExistence type="inferred from homology"/>
<evidence type="ECO:0000259" key="9">
    <source>
        <dbReference type="Pfam" id="PF13813"/>
    </source>
</evidence>
<feature type="transmembrane region" description="Helical" evidence="8">
    <location>
        <begin position="394"/>
        <end position="415"/>
    </location>
</feature>
<dbReference type="GO" id="GO:0008374">
    <property type="term" value="F:O-acyltransferase activity"/>
    <property type="evidence" value="ECO:0007669"/>
    <property type="project" value="InterPro"/>
</dbReference>
<comment type="subcellular location">
    <subcellularLocation>
        <location evidence="1">Membrane</location>
        <topology evidence="1">Multi-pass membrane protein</topology>
    </subcellularLocation>
</comment>
<reference evidence="11" key="1">
    <citation type="submission" date="2021-01" db="EMBL/GenBank/DDBJ databases">
        <authorList>
            <person name="Corre E."/>
            <person name="Pelletier E."/>
            <person name="Niang G."/>
            <person name="Scheremetjew M."/>
            <person name="Finn R."/>
            <person name="Kale V."/>
            <person name="Holt S."/>
            <person name="Cochrane G."/>
            <person name="Meng A."/>
            <person name="Brown T."/>
            <person name="Cohen L."/>
        </authorList>
    </citation>
    <scope>NUCLEOTIDE SEQUENCE</scope>
    <source>
        <strain evidence="11">GSO104</strain>
    </source>
</reference>
<organism evidence="11">
    <name type="scientific">Ditylum brightwellii</name>
    <dbReference type="NCBI Taxonomy" id="49249"/>
    <lineage>
        <taxon>Eukaryota</taxon>
        <taxon>Sar</taxon>
        <taxon>Stramenopiles</taxon>
        <taxon>Ochrophyta</taxon>
        <taxon>Bacillariophyta</taxon>
        <taxon>Mediophyceae</taxon>
        <taxon>Lithodesmiophycidae</taxon>
        <taxon>Lithodesmiales</taxon>
        <taxon>Lithodesmiaceae</taxon>
        <taxon>Ditylum</taxon>
    </lineage>
</organism>
<evidence type="ECO:0000256" key="7">
    <source>
        <dbReference type="ARBA" id="ARBA00023136"/>
    </source>
</evidence>
<dbReference type="AlphaFoldDB" id="A0A6V2KI67"/>
<dbReference type="PANTHER" id="PTHR31595:SF57">
    <property type="entry name" value="OS04G0481900 PROTEIN"/>
    <property type="match status" value="1"/>
</dbReference>
<comment type="similarity">
    <text evidence="3">Belongs to the wax synthase family.</text>
</comment>
<keyword evidence="7 8" id="KW-0472">Membrane</keyword>
<evidence type="ECO:0000256" key="1">
    <source>
        <dbReference type="ARBA" id="ARBA00004141"/>
    </source>
</evidence>
<feature type="transmembrane region" description="Helical" evidence="8">
    <location>
        <begin position="311"/>
        <end position="329"/>
    </location>
</feature>
<comment type="pathway">
    <text evidence="2">Secondary metabolite biosynthesis.</text>
</comment>